<name>A0ABY1PLB4_9RHOB</name>
<gene>
    <name evidence="1" type="ORF">SAMN06265373_11716</name>
</gene>
<sequence>MERLTGEHGEQTRLAEAMGIDSDKLSKILKGKRRVQAKEVPGALAFFQKEDDDRWAELIKTVSQLDENDQTLVETFALKLLKAKGA</sequence>
<comment type="caution">
    <text evidence="1">The sequence shown here is derived from an EMBL/GenBank/DDBJ whole genome shotgun (WGS) entry which is preliminary data.</text>
</comment>
<evidence type="ECO:0000313" key="2">
    <source>
        <dbReference type="Proteomes" id="UP001157961"/>
    </source>
</evidence>
<keyword evidence="2" id="KW-1185">Reference proteome</keyword>
<accession>A0ABY1PLB4</accession>
<evidence type="ECO:0008006" key="3">
    <source>
        <dbReference type="Google" id="ProtNLM"/>
    </source>
</evidence>
<dbReference type="RefSeq" id="WP_283428075.1">
    <property type="nucleotide sequence ID" value="NZ_FXTY01000017.1"/>
</dbReference>
<evidence type="ECO:0000313" key="1">
    <source>
        <dbReference type="EMBL" id="SMP36551.1"/>
    </source>
</evidence>
<reference evidence="1 2" key="1">
    <citation type="submission" date="2017-05" db="EMBL/GenBank/DDBJ databases">
        <authorList>
            <person name="Varghese N."/>
            <person name="Submissions S."/>
        </authorList>
    </citation>
    <scope>NUCLEOTIDE SEQUENCE [LARGE SCALE GENOMIC DNA]</scope>
    <source>
        <strain evidence="1 2">DSM 29734</strain>
    </source>
</reference>
<protein>
    <recommendedName>
        <fullName evidence="3">HTH cro/C1-type domain-containing protein</fullName>
    </recommendedName>
</protein>
<organism evidence="1 2">
    <name type="scientific">Shimia sagamensis</name>
    <dbReference type="NCBI Taxonomy" id="1566352"/>
    <lineage>
        <taxon>Bacteria</taxon>
        <taxon>Pseudomonadati</taxon>
        <taxon>Pseudomonadota</taxon>
        <taxon>Alphaproteobacteria</taxon>
        <taxon>Rhodobacterales</taxon>
        <taxon>Roseobacteraceae</taxon>
    </lineage>
</organism>
<dbReference type="EMBL" id="FXTY01000017">
    <property type="protein sequence ID" value="SMP36551.1"/>
    <property type="molecule type" value="Genomic_DNA"/>
</dbReference>
<proteinExistence type="predicted"/>
<dbReference type="Proteomes" id="UP001157961">
    <property type="component" value="Unassembled WGS sequence"/>
</dbReference>